<reference evidence="1 2" key="1">
    <citation type="submission" date="2015-09" db="EMBL/GenBank/DDBJ databases">
        <authorList>
            <person name="Jackson K.R."/>
            <person name="Lunt B.L."/>
            <person name="Fisher J.N.B."/>
            <person name="Gardner A.V."/>
            <person name="Bailey M.E."/>
            <person name="Deus L.M."/>
            <person name="Earl A.S."/>
            <person name="Gibby P.D."/>
            <person name="Hartmann K.A."/>
            <person name="Liu J.E."/>
            <person name="Manci A.M."/>
            <person name="Nielsen D.A."/>
            <person name="Solomon M.B."/>
            <person name="Breakwell D.P."/>
            <person name="Burnett S.H."/>
            <person name="Grose J.H."/>
        </authorList>
    </citation>
    <scope>NUCLEOTIDE SEQUENCE [LARGE SCALE GENOMIC DNA]</scope>
    <source>
        <strain evidence="1 2">16</strain>
    </source>
</reference>
<evidence type="ECO:0000313" key="1">
    <source>
        <dbReference type="EMBL" id="KPL50986.1"/>
    </source>
</evidence>
<dbReference type="Proteomes" id="UP000048984">
    <property type="component" value="Unassembled WGS sequence"/>
</dbReference>
<reference evidence="1 2" key="2">
    <citation type="submission" date="2015-10" db="EMBL/GenBank/DDBJ databases">
        <title>Draft Genome Sequence of Prosthecomicrobium hirschii ATCC 27832.</title>
        <authorList>
            <person name="Daniel J."/>
            <person name="Givan S.A."/>
            <person name="Brun Y.V."/>
            <person name="Brown P.J."/>
        </authorList>
    </citation>
    <scope>NUCLEOTIDE SEQUENCE [LARGE SCALE GENOMIC DNA]</scope>
    <source>
        <strain evidence="1 2">16</strain>
    </source>
</reference>
<proteinExistence type="predicted"/>
<gene>
    <name evidence="1" type="ORF">ABB55_01055</name>
</gene>
<dbReference type="AlphaFoldDB" id="A0A0P6VYW2"/>
<dbReference type="RefSeq" id="WP_054357149.1">
    <property type="nucleotide sequence ID" value="NZ_LJYW01000001.1"/>
</dbReference>
<organism evidence="1 2">
    <name type="scientific">Prosthecodimorpha hirschii</name>
    <dbReference type="NCBI Taxonomy" id="665126"/>
    <lineage>
        <taxon>Bacteria</taxon>
        <taxon>Pseudomonadati</taxon>
        <taxon>Pseudomonadota</taxon>
        <taxon>Alphaproteobacteria</taxon>
        <taxon>Hyphomicrobiales</taxon>
        <taxon>Ancalomicrobiaceae</taxon>
        <taxon>Prosthecodimorpha</taxon>
    </lineage>
</organism>
<accession>A0A0P6VYW2</accession>
<keyword evidence="2" id="KW-1185">Reference proteome</keyword>
<protein>
    <submittedName>
        <fullName evidence="1">Uncharacterized protein</fullName>
    </submittedName>
</protein>
<dbReference type="STRING" id="665126.ABB55_01055"/>
<dbReference type="InterPro" id="IPR013328">
    <property type="entry name" value="6PGD_dom2"/>
</dbReference>
<sequence>MITEADGDSHQIARGLMAIREIFGSDLPADPRFTGPVIEALDRLFESGVKATVAAAAHGR</sequence>
<dbReference type="Gene3D" id="1.10.1040.10">
    <property type="entry name" value="N-(1-d-carboxylethyl)-l-norvaline Dehydrogenase, domain 2"/>
    <property type="match status" value="1"/>
</dbReference>
<comment type="caution">
    <text evidence="1">The sequence shown here is derived from an EMBL/GenBank/DDBJ whole genome shotgun (WGS) entry which is preliminary data.</text>
</comment>
<name>A0A0P6VYW2_9HYPH</name>
<evidence type="ECO:0000313" key="2">
    <source>
        <dbReference type="Proteomes" id="UP000048984"/>
    </source>
</evidence>
<dbReference type="EMBL" id="LJYW01000001">
    <property type="protein sequence ID" value="KPL50986.1"/>
    <property type="molecule type" value="Genomic_DNA"/>
</dbReference>